<dbReference type="Proteomes" id="UP000825890">
    <property type="component" value="Unassembled WGS sequence"/>
</dbReference>
<keyword evidence="2" id="KW-0472">Membrane</keyword>
<feature type="domain" description="G" evidence="3">
    <location>
        <begin position="10"/>
        <end position="69"/>
    </location>
</feature>
<dbReference type="InterPro" id="IPR006073">
    <property type="entry name" value="GTP-bd"/>
</dbReference>
<protein>
    <recommendedName>
        <fullName evidence="3">G domain-containing protein</fullName>
    </recommendedName>
</protein>
<dbReference type="EMBL" id="BOLY01000008">
    <property type="protein sequence ID" value="GIZ48284.1"/>
    <property type="molecule type" value="Genomic_DNA"/>
</dbReference>
<evidence type="ECO:0000256" key="2">
    <source>
        <dbReference type="SAM" id="Phobius"/>
    </source>
</evidence>
<dbReference type="SUPFAM" id="SSF52540">
    <property type="entry name" value="P-loop containing nucleoside triphosphate hydrolases"/>
    <property type="match status" value="1"/>
</dbReference>
<feature type="transmembrane region" description="Helical" evidence="2">
    <location>
        <begin position="364"/>
        <end position="385"/>
    </location>
</feature>
<accession>A0A9P3FL04</accession>
<gene>
    <name evidence="4" type="ORF">CKM354_001135200</name>
</gene>
<dbReference type="Gene3D" id="3.40.50.300">
    <property type="entry name" value="P-loop containing nucleotide triphosphate hydrolases"/>
    <property type="match status" value="1"/>
</dbReference>
<dbReference type="RefSeq" id="XP_044662771.1">
    <property type="nucleotide sequence ID" value="XM_044806836.1"/>
</dbReference>
<dbReference type="GO" id="GO:0005525">
    <property type="term" value="F:GTP binding"/>
    <property type="evidence" value="ECO:0007669"/>
    <property type="project" value="InterPro"/>
</dbReference>
<comment type="caution">
    <text evidence="4">The sequence shown here is derived from an EMBL/GenBank/DDBJ whole genome shotgun (WGS) entry which is preliminary data.</text>
</comment>
<sequence>MVSGSKAPIRIAVMGVTGSGKSTFIQRASQADVGIGHSLSSYTADVAPYDFELDGHQVTLIDTPGFNDTVRSEAEVLTAIANYMDFTYRNPPHLKLSGIIYLQSIQDPRMYGSSLRNLKMFKDLCGESPMKNVVLATNRWEDARVTGQEQQARDKEVELRTRTEFWQPLLKRGAQMMRCEDDRESALSIVRRFIDNRPEVLQIQTELVEQSKPLIETKAGTTVNEEALRVEKKYQAELNQIRKEMDEARAAADLEVQEALELSRKEYERKLDKVRDEQELLRYERRNDARRMQSEIDDLKAGLGKQKQLDFDDTAKTLLANQNRLRDEQRKIVNAEIEAMKKKPKDKRNGTTLVMKLVKSVGSFALSSMGIPMGLVGPVFSFLVGGRGSSD</sequence>
<keyword evidence="2" id="KW-0812">Transmembrane</keyword>
<dbReference type="Pfam" id="PF01926">
    <property type="entry name" value="MMR_HSR1"/>
    <property type="match status" value="1"/>
</dbReference>
<dbReference type="InterPro" id="IPR027417">
    <property type="entry name" value="P-loop_NTPase"/>
</dbReference>
<evidence type="ECO:0000259" key="3">
    <source>
        <dbReference type="Pfam" id="PF01926"/>
    </source>
</evidence>
<keyword evidence="2" id="KW-1133">Transmembrane helix</keyword>
<evidence type="ECO:0000256" key="1">
    <source>
        <dbReference type="SAM" id="Coils"/>
    </source>
</evidence>
<keyword evidence="1" id="KW-0175">Coiled coil</keyword>
<dbReference type="OrthoDB" id="3635738at2759"/>
<keyword evidence="5" id="KW-1185">Reference proteome</keyword>
<dbReference type="GeneID" id="68296927"/>
<evidence type="ECO:0000313" key="4">
    <source>
        <dbReference type="EMBL" id="GIZ48284.1"/>
    </source>
</evidence>
<organism evidence="4 5">
    <name type="scientific">Cercospora kikuchii</name>
    <dbReference type="NCBI Taxonomy" id="84275"/>
    <lineage>
        <taxon>Eukaryota</taxon>
        <taxon>Fungi</taxon>
        <taxon>Dikarya</taxon>
        <taxon>Ascomycota</taxon>
        <taxon>Pezizomycotina</taxon>
        <taxon>Dothideomycetes</taxon>
        <taxon>Dothideomycetidae</taxon>
        <taxon>Mycosphaerellales</taxon>
        <taxon>Mycosphaerellaceae</taxon>
        <taxon>Cercospora</taxon>
    </lineage>
</organism>
<proteinExistence type="predicted"/>
<evidence type="ECO:0000313" key="5">
    <source>
        <dbReference type="Proteomes" id="UP000825890"/>
    </source>
</evidence>
<reference evidence="4 5" key="1">
    <citation type="submission" date="2021-01" db="EMBL/GenBank/DDBJ databases">
        <title>Cercospora kikuchii MAFF 305040 whole genome shotgun sequence.</title>
        <authorList>
            <person name="Kashiwa T."/>
            <person name="Suzuki T."/>
        </authorList>
    </citation>
    <scope>NUCLEOTIDE SEQUENCE [LARGE SCALE GENOMIC DNA]</scope>
    <source>
        <strain evidence="4 5">MAFF 305040</strain>
    </source>
</reference>
<dbReference type="AlphaFoldDB" id="A0A9P3FL04"/>
<feature type="coiled-coil region" evidence="1">
    <location>
        <begin position="224"/>
        <end position="284"/>
    </location>
</feature>
<name>A0A9P3FL04_9PEZI</name>